<dbReference type="PANTHER" id="PTHR48090:SF1">
    <property type="entry name" value="PROPHAGE BACTOPRENOL GLUCOSYL TRANSFERASE HOMOLOG"/>
    <property type="match status" value="1"/>
</dbReference>
<evidence type="ECO:0000256" key="9">
    <source>
        <dbReference type="SAM" id="Phobius"/>
    </source>
</evidence>
<evidence type="ECO:0000256" key="6">
    <source>
        <dbReference type="ARBA" id="ARBA00022989"/>
    </source>
</evidence>
<dbReference type="InterPro" id="IPR050256">
    <property type="entry name" value="Glycosyltransferase_2"/>
</dbReference>
<evidence type="ECO:0000256" key="7">
    <source>
        <dbReference type="ARBA" id="ARBA00023136"/>
    </source>
</evidence>
<dbReference type="CDD" id="cd04187">
    <property type="entry name" value="DPM1_like_bac"/>
    <property type="match status" value="1"/>
</dbReference>
<evidence type="ECO:0000256" key="1">
    <source>
        <dbReference type="ARBA" id="ARBA00004651"/>
    </source>
</evidence>
<accession>E1IC22</accession>
<evidence type="ECO:0000313" key="12">
    <source>
        <dbReference type="Proteomes" id="UP000054010"/>
    </source>
</evidence>
<keyword evidence="6 9" id="KW-1133">Transmembrane helix</keyword>
<reference evidence="11 12" key="1">
    <citation type="journal article" date="2011" name="J. Bacteriol.">
        <title>Draft genome sequence of the anoxygenic filamentous phototrophic bacterium Oscillochloris trichoides subsp. DG-6.</title>
        <authorList>
            <person name="Kuznetsov B.B."/>
            <person name="Ivanovsky R.N."/>
            <person name="Keppen O.I."/>
            <person name="Sukhacheva M.V."/>
            <person name="Bumazhkin B.K."/>
            <person name="Patutina E.O."/>
            <person name="Beletsky A.V."/>
            <person name="Mardanov A.V."/>
            <person name="Baslerov R.V."/>
            <person name="Panteleeva A.N."/>
            <person name="Kolganova T.V."/>
            <person name="Ravin N.V."/>
            <person name="Skryabin K.G."/>
        </authorList>
    </citation>
    <scope>NUCLEOTIDE SEQUENCE [LARGE SCALE GENOMIC DNA]</scope>
    <source>
        <strain evidence="11 12">DG-6</strain>
    </source>
</reference>
<evidence type="ECO:0000259" key="10">
    <source>
        <dbReference type="Pfam" id="PF00535"/>
    </source>
</evidence>
<dbReference type="HOGENOM" id="CLU_033536_0_1_0"/>
<dbReference type="SUPFAM" id="SSF53448">
    <property type="entry name" value="Nucleotide-diphospho-sugar transferases"/>
    <property type="match status" value="1"/>
</dbReference>
<sequence>MHRAALEQRPVPPIPTEDAQEALRFCRALAALTAQAAPTATPDPPQLSVVIPAYNEEENLPTLYSRLRAALDPLDLEYEIIFVNDGSRDATLSLLQQMAAIDPRLVVIDLARNFGHQVAISAGLDHSRGRGVIIMDGDLQDPPEVLPEFIAKWREGYDVVYAIREQRKEGWLKRTAYTLFYRLLKQVASIDIPLDAGDFCIMDRGVVDLLNGMPERNRFVRGIRSWIGLRQTGLAYARHARYAGRPKYTLTRLIYLALDGLISFSYLPLRMISLAGVGVSIMSILIAIFYTIQKLTVGLSPPGFATLVVATFFLAGIQLITIGVIGEYVGRIFEEVKGRPLYVVRKVWGRE</sequence>
<keyword evidence="12" id="KW-1185">Reference proteome</keyword>
<feature type="transmembrane region" description="Helical" evidence="9">
    <location>
        <begin position="304"/>
        <end position="329"/>
    </location>
</feature>
<keyword evidence="2" id="KW-1003">Cell membrane</keyword>
<proteinExistence type="inferred from homology"/>
<keyword evidence="3" id="KW-0328">Glycosyltransferase</keyword>
<dbReference type="Pfam" id="PF00535">
    <property type="entry name" value="Glycos_transf_2"/>
    <property type="match status" value="1"/>
</dbReference>
<dbReference type="OrthoDB" id="9807778at2"/>
<feature type="transmembrane region" description="Helical" evidence="9">
    <location>
        <begin position="271"/>
        <end position="292"/>
    </location>
</feature>
<dbReference type="eggNOG" id="COG0463">
    <property type="taxonomic scope" value="Bacteria"/>
</dbReference>
<gene>
    <name evidence="11" type="ORF">OSCT_0873</name>
</gene>
<evidence type="ECO:0000256" key="5">
    <source>
        <dbReference type="ARBA" id="ARBA00022692"/>
    </source>
</evidence>
<evidence type="ECO:0000256" key="8">
    <source>
        <dbReference type="ARBA" id="ARBA00038152"/>
    </source>
</evidence>
<protein>
    <submittedName>
        <fullName evidence="11">Glycosyl transferase family protein</fullName>
    </submittedName>
</protein>
<comment type="similarity">
    <text evidence="8">Belongs to the glycosyltransferase 2 family. GtrB subfamily.</text>
</comment>
<keyword evidence="7 9" id="KW-0472">Membrane</keyword>
<name>E1IC22_9CHLR</name>
<dbReference type="Proteomes" id="UP000054010">
    <property type="component" value="Unassembled WGS sequence"/>
</dbReference>
<dbReference type="InterPro" id="IPR001173">
    <property type="entry name" value="Glyco_trans_2-like"/>
</dbReference>
<evidence type="ECO:0000256" key="2">
    <source>
        <dbReference type="ARBA" id="ARBA00022475"/>
    </source>
</evidence>
<dbReference type="InterPro" id="IPR029044">
    <property type="entry name" value="Nucleotide-diphossugar_trans"/>
</dbReference>
<organism evidence="11 12">
    <name type="scientific">Oscillochloris trichoides DG-6</name>
    <dbReference type="NCBI Taxonomy" id="765420"/>
    <lineage>
        <taxon>Bacteria</taxon>
        <taxon>Bacillati</taxon>
        <taxon>Chloroflexota</taxon>
        <taxon>Chloroflexia</taxon>
        <taxon>Chloroflexales</taxon>
        <taxon>Chloroflexineae</taxon>
        <taxon>Oscillochloridaceae</taxon>
        <taxon>Oscillochloris</taxon>
    </lineage>
</organism>
<dbReference type="AlphaFoldDB" id="E1IC22"/>
<evidence type="ECO:0000256" key="4">
    <source>
        <dbReference type="ARBA" id="ARBA00022679"/>
    </source>
</evidence>
<feature type="domain" description="Glycosyltransferase 2-like" evidence="10">
    <location>
        <begin position="48"/>
        <end position="207"/>
    </location>
</feature>
<keyword evidence="5 9" id="KW-0812">Transmembrane</keyword>
<dbReference type="GO" id="GO:0005886">
    <property type="term" value="C:plasma membrane"/>
    <property type="evidence" value="ECO:0007669"/>
    <property type="project" value="UniProtKB-SubCell"/>
</dbReference>
<keyword evidence="4 11" id="KW-0808">Transferase</keyword>
<dbReference type="EMBL" id="ADVR01000018">
    <property type="protein sequence ID" value="EFO81284.1"/>
    <property type="molecule type" value="Genomic_DNA"/>
</dbReference>
<evidence type="ECO:0000256" key="3">
    <source>
        <dbReference type="ARBA" id="ARBA00022676"/>
    </source>
</evidence>
<evidence type="ECO:0000313" key="11">
    <source>
        <dbReference type="EMBL" id="EFO81284.1"/>
    </source>
</evidence>
<dbReference type="STRING" id="765420.OSCT_0873"/>
<dbReference type="PANTHER" id="PTHR48090">
    <property type="entry name" value="UNDECAPRENYL-PHOSPHATE 4-DEOXY-4-FORMAMIDO-L-ARABINOSE TRANSFERASE-RELATED"/>
    <property type="match status" value="1"/>
</dbReference>
<dbReference type="Gene3D" id="3.90.550.10">
    <property type="entry name" value="Spore Coat Polysaccharide Biosynthesis Protein SpsA, Chain A"/>
    <property type="match status" value="1"/>
</dbReference>
<comment type="caution">
    <text evidence="11">The sequence shown here is derived from an EMBL/GenBank/DDBJ whole genome shotgun (WGS) entry which is preliminary data.</text>
</comment>
<comment type="subcellular location">
    <subcellularLocation>
        <location evidence="1">Cell membrane</location>
        <topology evidence="1">Multi-pass membrane protein</topology>
    </subcellularLocation>
</comment>
<dbReference type="FunFam" id="3.90.550.10:FF:000079">
    <property type="entry name" value="Probable glycosyl transferase"/>
    <property type="match status" value="1"/>
</dbReference>
<dbReference type="GO" id="GO:0016757">
    <property type="term" value="F:glycosyltransferase activity"/>
    <property type="evidence" value="ECO:0007669"/>
    <property type="project" value="UniProtKB-KW"/>
</dbReference>